<dbReference type="Pfam" id="PF00085">
    <property type="entry name" value="Thioredoxin"/>
    <property type="match status" value="1"/>
</dbReference>
<dbReference type="GO" id="GO:0036498">
    <property type="term" value="P:IRE1-mediated unfolded protein response"/>
    <property type="evidence" value="ECO:0007669"/>
    <property type="project" value="TreeGrafter"/>
</dbReference>
<evidence type="ECO:0000259" key="1">
    <source>
        <dbReference type="PROSITE" id="PS51352"/>
    </source>
</evidence>
<feature type="domain" description="Thioredoxin" evidence="1">
    <location>
        <begin position="68"/>
        <end position="184"/>
    </location>
</feature>
<dbReference type="PANTHER" id="PTHR44340">
    <property type="entry name" value="DNAJ HOMOLOG SUBFAMILY C MEMBER 10"/>
    <property type="match status" value="1"/>
</dbReference>
<dbReference type="PROSITE" id="PS51352">
    <property type="entry name" value="THIOREDOXIN_2"/>
    <property type="match status" value="1"/>
</dbReference>
<dbReference type="AlphaFoldDB" id="A0A1B6L6Y1"/>
<dbReference type="GO" id="GO:0051787">
    <property type="term" value="F:misfolded protein binding"/>
    <property type="evidence" value="ECO:0007669"/>
    <property type="project" value="TreeGrafter"/>
</dbReference>
<dbReference type="Gene3D" id="3.40.30.10">
    <property type="entry name" value="Glutaredoxin"/>
    <property type="match status" value="2"/>
</dbReference>
<gene>
    <name evidence="2" type="ORF">g.4558</name>
</gene>
<dbReference type="CDD" id="cd02961">
    <property type="entry name" value="PDI_a_family"/>
    <property type="match status" value="1"/>
</dbReference>
<dbReference type="InterPro" id="IPR036249">
    <property type="entry name" value="Thioredoxin-like_sf"/>
</dbReference>
<dbReference type="EMBL" id="GEBQ01020582">
    <property type="protein sequence ID" value="JAT19395.1"/>
    <property type="molecule type" value="Transcribed_RNA"/>
</dbReference>
<organism evidence="2">
    <name type="scientific">Graphocephala atropunctata</name>
    <dbReference type="NCBI Taxonomy" id="36148"/>
    <lineage>
        <taxon>Eukaryota</taxon>
        <taxon>Metazoa</taxon>
        <taxon>Ecdysozoa</taxon>
        <taxon>Arthropoda</taxon>
        <taxon>Hexapoda</taxon>
        <taxon>Insecta</taxon>
        <taxon>Pterygota</taxon>
        <taxon>Neoptera</taxon>
        <taxon>Paraneoptera</taxon>
        <taxon>Hemiptera</taxon>
        <taxon>Auchenorrhyncha</taxon>
        <taxon>Membracoidea</taxon>
        <taxon>Cicadellidae</taxon>
        <taxon>Cicadellinae</taxon>
        <taxon>Cicadellini</taxon>
        <taxon>Graphocephala</taxon>
    </lineage>
</organism>
<evidence type="ECO:0000313" key="2">
    <source>
        <dbReference type="EMBL" id="JAT19395.1"/>
    </source>
</evidence>
<accession>A0A1B6L6Y1</accession>
<sequence>MVSDLPKVFVGEVNCEEEQELCRQQGVRSYPTIRLYPLQSTGLSTVAMYSGYQRDAKSIRLWLYNFLPSAVEELTAETFAQVAQGPDAWLVDFYAPWCGHCHTFAPEFATVAQRLEGRVRCGKVNCDAERTVCQRAGVTAYPTVQWYRPATRQFRGQEITTQHADKIVTFVEDQLRHAARHDEL</sequence>
<dbReference type="GO" id="GO:0015035">
    <property type="term" value="F:protein-disulfide reductase activity"/>
    <property type="evidence" value="ECO:0007669"/>
    <property type="project" value="TreeGrafter"/>
</dbReference>
<dbReference type="InterPro" id="IPR017937">
    <property type="entry name" value="Thioredoxin_CS"/>
</dbReference>
<dbReference type="InterPro" id="IPR013766">
    <property type="entry name" value="Thioredoxin_domain"/>
</dbReference>
<dbReference type="SUPFAM" id="SSF52833">
    <property type="entry name" value="Thioredoxin-like"/>
    <property type="match status" value="2"/>
</dbReference>
<dbReference type="GO" id="GO:0005788">
    <property type="term" value="C:endoplasmic reticulum lumen"/>
    <property type="evidence" value="ECO:0007669"/>
    <property type="project" value="TreeGrafter"/>
</dbReference>
<reference evidence="2" key="1">
    <citation type="submission" date="2015-11" db="EMBL/GenBank/DDBJ databases">
        <title>De novo transcriptome assembly of four potential Pierce s Disease insect vectors from Arizona vineyards.</title>
        <authorList>
            <person name="Tassone E.E."/>
        </authorList>
    </citation>
    <scope>NUCLEOTIDE SEQUENCE</scope>
</reference>
<proteinExistence type="predicted"/>
<name>A0A1B6L6Y1_9HEMI</name>
<protein>
    <recommendedName>
        <fullName evidence="1">Thioredoxin domain-containing protein</fullName>
    </recommendedName>
</protein>
<dbReference type="GO" id="GO:0016671">
    <property type="term" value="F:oxidoreductase activity, acting on a sulfur group of donors, disulfide as acceptor"/>
    <property type="evidence" value="ECO:0007669"/>
    <property type="project" value="TreeGrafter"/>
</dbReference>
<dbReference type="PROSITE" id="PS00194">
    <property type="entry name" value="THIOREDOXIN_1"/>
    <property type="match status" value="1"/>
</dbReference>
<dbReference type="PRINTS" id="PR00421">
    <property type="entry name" value="THIOREDOXIN"/>
</dbReference>
<dbReference type="InterPro" id="IPR052460">
    <property type="entry name" value="ER_disulfide_reductase"/>
</dbReference>
<dbReference type="PANTHER" id="PTHR44340:SF1">
    <property type="entry name" value="DNAJ HOMOLOG SUBFAMILY C MEMBER 10"/>
    <property type="match status" value="1"/>
</dbReference>